<evidence type="ECO:0000313" key="3">
    <source>
        <dbReference type="Proteomes" id="UP000595437"/>
    </source>
</evidence>
<feature type="domain" description="DUF659" evidence="1">
    <location>
        <begin position="124"/>
        <end position="273"/>
    </location>
</feature>
<dbReference type="OrthoDB" id="8032690at2759"/>
<dbReference type="SUPFAM" id="SSF53098">
    <property type="entry name" value="Ribonuclease H-like"/>
    <property type="match status" value="1"/>
</dbReference>
<dbReference type="Pfam" id="PF04937">
    <property type="entry name" value="DUF659"/>
    <property type="match status" value="1"/>
</dbReference>
<protein>
    <recommendedName>
        <fullName evidence="1">DUF659 domain-containing protein</fullName>
    </recommendedName>
</protein>
<evidence type="ECO:0000259" key="1">
    <source>
        <dbReference type="Pfam" id="PF04937"/>
    </source>
</evidence>
<dbReference type="InterPro" id="IPR007021">
    <property type="entry name" value="DUF659"/>
</dbReference>
<reference evidence="3" key="1">
    <citation type="submission" date="2021-01" db="EMBL/GenBank/DDBJ databases">
        <title>Caligus Genome Assembly.</title>
        <authorList>
            <person name="Gallardo-Escarate C."/>
        </authorList>
    </citation>
    <scope>NUCLEOTIDE SEQUENCE [LARGE SCALE GENOMIC DNA]</scope>
</reference>
<keyword evidence="3" id="KW-1185">Reference proteome</keyword>
<sequence>MPKVIDPIRLIHELGGNRVWVYDSQKESLCCRLCSKSFNIKIRSNLFHHVRSNKHQKHLDLFNKTQTIELEEQTSSVTRPTFTMDLTRMMIACNIPLAKVEQPEFINFFEKHCGKRLPSRTTLTKCMEEECETICSKIKEQLKEKDIFVQADETTDSQGRAMTAIMAGTLNGVTLERPFLIGLSDVTTINNPSLQLAVIRALRKVLGSELANKKLRLFLTDGASYCLKAGRGLRQQFPNLIHVTCIAHALNRVADLARTQFPKVNHLISEVKKFFVKSSIRKRHFAASFKIPLPPEPVITAFYYERNFLNVKKFVEELKNDSAAIIEAKEIFEDEEILTQLEVIKDNFPILVKAIKALQERLPLVESFKLIEEVQTTLTLQPFANKLKELLDKNPGYRTMMETASSLHSAKGNEE</sequence>
<dbReference type="InterPro" id="IPR012337">
    <property type="entry name" value="RNaseH-like_sf"/>
</dbReference>
<name>A0A7T8KI66_CALRO</name>
<dbReference type="EMBL" id="CP045890">
    <property type="protein sequence ID" value="QQP56341.1"/>
    <property type="molecule type" value="Genomic_DNA"/>
</dbReference>
<accession>A0A7T8KI66</accession>
<gene>
    <name evidence="2" type="ORF">FKW44_000960</name>
</gene>
<dbReference type="AlphaFoldDB" id="A0A7T8KI66"/>
<organism evidence="2 3">
    <name type="scientific">Caligus rogercresseyi</name>
    <name type="common">Sea louse</name>
    <dbReference type="NCBI Taxonomy" id="217165"/>
    <lineage>
        <taxon>Eukaryota</taxon>
        <taxon>Metazoa</taxon>
        <taxon>Ecdysozoa</taxon>
        <taxon>Arthropoda</taxon>
        <taxon>Crustacea</taxon>
        <taxon>Multicrustacea</taxon>
        <taxon>Hexanauplia</taxon>
        <taxon>Copepoda</taxon>
        <taxon>Siphonostomatoida</taxon>
        <taxon>Caligidae</taxon>
        <taxon>Caligus</taxon>
    </lineage>
</organism>
<proteinExistence type="predicted"/>
<evidence type="ECO:0000313" key="2">
    <source>
        <dbReference type="EMBL" id="QQP56341.1"/>
    </source>
</evidence>
<dbReference type="Proteomes" id="UP000595437">
    <property type="component" value="Chromosome 1"/>
</dbReference>